<dbReference type="AlphaFoldDB" id="A0A5M6DFW1"/>
<dbReference type="Gene3D" id="3.40.50.1820">
    <property type="entry name" value="alpha/beta hydrolase"/>
    <property type="match status" value="1"/>
</dbReference>
<feature type="signal peptide" evidence="1">
    <location>
        <begin position="1"/>
        <end position="25"/>
    </location>
</feature>
<feature type="chain" id="PRO_5024375674" evidence="1">
    <location>
        <begin position="26"/>
        <end position="305"/>
    </location>
</feature>
<dbReference type="Proteomes" id="UP000324479">
    <property type="component" value="Unassembled WGS sequence"/>
</dbReference>
<evidence type="ECO:0000256" key="1">
    <source>
        <dbReference type="SAM" id="SignalP"/>
    </source>
</evidence>
<proteinExistence type="predicted"/>
<gene>
    <name evidence="2" type="ORF">FYK55_06415</name>
</gene>
<keyword evidence="3" id="KW-1185">Reference proteome</keyword>
<keyword evidence="2" id="KW-0378">Hydrolase</keyword>
<dbReference type="RefSeq" id="WP_161604335.1">
    <property type="nucleotide sequence ID" value="NZ_VWOX01000003.1"/>
</dbReference>
<sequence>MRRLPAGVFVLAIAFSLTFTTSASAQRSRTKVEPPPKPRPVKLRTKDGVDLSAFYFGSNKGKEAIPVLLVHEWEGQMAPYGPLCMALRDAGCAVLALDYRGHGGSREYTDASGKTESFNLETMGRRDILGIVQYDLEEAKKFLERENNDGKLNLNALAIIGVREGCVLAAGWAQRDWQFPNVGSRKQGRDVKALVLVSPERLLKGVPIEGAISNRNVAALPTLIVVGEGSEEQDDADRIYRRLGVVKRRLSGGSEPDNLTLLSVKEPLGGSSLVTQSPTVVPKIVEFITSEIEIGDQDNPWIERE</sequence>
<reference evidence="2 3" key="1">
    <citation type="submission" date="2019-08" db="EMBL/GenBank/DDBJ databases">
        <authorList>
            <person name="Dhanesh K."/>
            <person name="Kumar G."/>
            <person name="Sasikala C."/>
            <person name="Venkata Ramana C."/>
        </authorList>
    </citation>
    <scope>NUCLEOTIDE SEQUENCE [LARGE SCALE GENOMIC DNA]</scope>
    <source>
        <strain evidence="2 3">JC645</strain>
    </source>
</reference>
<dbReference type="InterPro" id="IPR029058">
    <property type="entry name" value="AB_hydrolase_fold"/>
</dbReference>
<organism evidence="2 3">
    <name type="scientific">Roseiconus nitratireducens</name>
    <dbReference type="NCBI Taxonomy" id="2605748"/>
    <lineage>
        <taxon>Bacteria</taxon>
        <taxon>Pseudomonadati</taxon>
        <taxon>Planctomycetota</taxon>
        <taxon>Planctomycetia</taxon>
        <taxon>Pirellulales</taxon>
        <taxon>Pirellulaceae</taxon>
        <taxon>Roseiconus</taxon>
    </lineage>
</organism>
<dbReference type="GO" id="GO:0016787">
    <property type="term" value="F:hydrolase activity"/>
    <property type="evidence" value="ECO:0007669"/>
    <property type="project" value="UniProtKB-KW"/>
</dbReference>
<keyword evidence="1" id="KW-0732">Signal</keyword>
<protein>
    <submittedName>
        <fullName evidence="2">Alpha/beta hydrolase</fullName>
    </submittedName>
</protein>
<comment type="caution">
    <text evidence="2">The sequence shown here is derived from an EMBL/GenBank/DDBJ whole genome shotgun (WGS) entry which is preliminary data.</text>
</comment>
<dbReference type="EMBL" id="VWOX01000003">
    <property type="protein sequence ID" value="KAA5545286.1"/>
    <property type="molecule type" value="Genomic_DNA"/>
</dbReference>
<dbReference type="SUPFAM" id="SSF53474">
    <property type="entry name" value="alpha/beta-Hydrolases"/>
    <property type="match status" value="1"/>
</dbReference>
<evidence type="ECO:0000313" key="2">
    <source>
        <dbReference type="EMBL" id="KAA5545286.1"/>
    </source>
</evidence>
<name>A0A5M6DFW1_9BACT</name>
<evidence type="ECO:0000313" key="3">
    <source>
        <dbReference type="Proteomes" id="UP000324479"/>
    </source>
</evidence>
<accession>A0A5M6DFW1</accession>